<evidence type="ECO:0000313" key="2">
    <source>
        <dbReference type="Proteomes" id="UP000499080"/>
    </source>
</evidence>
<sequence length="161" mass="19039">MNHVVNSMIEAKHVDENVCDVILMEFEDYLDNVALKHSDFSEFSPENLRVDEFFYETMNTNKSRNLWKMVEMLLLLSHGQATVEKGFSINKKVEVENMKELLYVSQRLICNYINSTGDSLHNIKITNIMHTYVCNARQIYMKYLEDQKMLSSQNKKRPNFR</sequence>
<protein>
    <recommendedName>
        <fullName evidence="3">HAT C-terminal dimerisation domain-containing protein</fullName>
    </recommendedName>
</protein>
<reference evidence="1 2" key="1">
    <citation type="journal article" date="2019" name="Sci. Rep.">
        <title>Orb-weaving spider Araneus ventricosus genome elucidates the spidroin gene catalogue.</title>
        <authorList>
            <person name="Kono N."/>
            <person name="Nakamura H."/>
            <person name="Ohtoshi R."/>
            <person name="Moran D.A.P."/>
            <person name="Shinohara A."/>
            <person name="Yoshida Y."/>
            <person name="Fujiwara M."/>
            <person name="Mori M."/>
            <person name="Tomita M."/>
            <person name="Arakawa K."/>
        </authorList>
    </citation>
    <scope>NUCLEOTIDE SEQUENCE [LARGE SCALE GENOMIC DNA]</scope>
</reference>
<dbReference type="Proteomes" id="UP000499080">
    <property type="component" value="Unassembled WGS sequence"/>
</dbReference>
<dbReference type="EMBL" id="BGPR01000343">
    <property type="protein sequence ID" value="GBM14381.1"/>
    <property type="molecule type" value="Genomic_DNA"/>
</dbReference>
<evidence type="ECO:0000313" key="1">
    <source>
        <dbReference type="EMBL" id="GBM14381.1"/>
    </source>
</evidence>
<name>A0A4Y2DCI2_ARAVE</name>
<proteinExistence type="predicted"/>
<evidence type="ECO:0008006" key="3">
    <source>
        <dbReference type="Google" id="ProtNLM"/>
    </source>
</evidence>
<accession>A0A4Y2DCI2</accession>
<dbReference type="AlphaFoldDB" id="A0A4Y2DCI2"/>
<gene>
    <name evidence="1" type="ORF">AVEN_246553_1</name>
</gene>
<organism evidence="1 2">
    <name type="scientific">Araneus ventricosus</name>
    <name type="common">Orbweaver spider</name>
    <name type="synonym">Epeira ventricosa</name>
    <dbReference type="NCBI Taxonomy" id="182803"/>
    <lineage>
        <taxon>Eukaryota</taxon>
        <taxon>Metazoa</taxon>
        <taxon>Ecdysozoa</taxon>
        <taxon>Arthropoda</taxon>
        <taxon>Chelicerata</taxon>
        <taxon>Arachnida</taxon>
        <taxon>Araneae</taxon>
        <taxon>Araneomorphae</taxon>
        <taxon>Entelegynae</taxon>
        <taxon>Araneoidea</taxon>
        <taxon>Araneidae</taxon>
        <taxon>Araneus</taxon>
    </lineage>
</organism>
<keyword evidence="2" id="KW-1185">Reference proteome</keyword>
<comment type="caution">
    <text evidence="1">The sequence shown here is derived from an EMBL/GenBank/DDBJ whole genome shotgun (WGS) entry which is preliminary data.</text>
</comment>